<sequence length="147" mass="16162">MRFRAEVEPPEPMRGLEVPAAVVDSLAGGARPRVHVTISGHTWDTRIAIMRGRHLIGLSNANRAAAGVAIGEMVEVGVELNNEPVTVAEPADFAAALAADPDARAAYERLTVSQKRQQIRLIENAKRPETRLRRIGQSIDRLRERSR</sequence>
<dbReference type="SUPFAM" id="SSF141694">
    <property type="entry name" value="AF2212/PG0164-like"/>
    <property type="match status" value="1"/>
</dbReference>
<dbReference type="InterPro" id="IPR015018">
    <property type="entry name" value="DUF1905"/>
</dbReference>
<evidence type="ECO:0000313" key="2">
    <source>
        <dbReference type="Proteomes" id="UP000239874"/>
    </source>
</evidence>
<reference evidence="1 2" key="1">
    <citation type="submission" date="2018-02" db="EMBL/GenBank/DDBJ databases">
        <title>8 Nocardia nova and 1 Nocardia cyriacigeorgica strain used for evolution to TMP-SMX.</title>
        <authorList>
            <person name="Mehta H."/>
            <person name="Weng J."/>
            <person name="Shamoo Y."/>
        </authorList>
    </citation>
    <scope>NUCLEOTIDE SEQUENCE [LARGE SCALE GENOMIC DNA]</scope>
    <source>
        <strain evidence="1 2">MDA3139</strain>
    </source>
</reference>
<dbReference type="Pfam" id="PF08922">
    <property type="entry name" value="DUF1905"/>
    <property type="match status" value="1"/>
</dbReference>
<evidence type="ECO:0008006" key="3">
    <source>
        <dbReference type="Google" id="ProtNLM"/>
    </source>
</evidence>
<dbReference type="Pfam" id="PF13376">
    <property type="entry name" value="OmdA"/>
    <property type="match status" value="1"/>
</dbReference>
<dbReference type="AlphaFoldDB" id="A0A2S6AXS0"/>
<proteinExistence type="predicted"/>
<dbReference type="InterPro" id="IPR037079">
    <property type="entry name" value="AF2212/PG0164-like_sf"/>
</dbReference>
<dbReference type="EMBL" id="PSZC01000001">
    <property type="protein sequence ID" value="PPJ40046.1"/>
    <property type="molecule type" value="Genomic_DNA"/>
</dbReference>
<accession>A0A2S6AXS0</accession>
<gene>
    <name evidence="1" type="ORF">C5E45_02900</name>
</gene>
<comment type="caution">
    <text evidence="1">The sequence shown here is derived from an EMBL/GenBank/DDBJ whole genome shotgun (WGS) entry which is preliminary data.</text>
</comment>
<dbReference type="Proteomes" id="UP000239874">
    <property type="component" value="Unassembled WGS sequence"/>
</dbReference>
<dbReference type="RefSeq" id="WP_104373889.1">
    <property type="nucleotide sequence ID" value="NZ_PSZC01000001.1"/>
</dbReference>
<dbReference type="Gene3D" id="2.40.30.100">
    <property type="entry name" value="AF2212/PG0164-like"/>
    <property type="match status" value="1"/>
</dbReference>
<organism evidence="1 2">
    <name type="scientific">Nocardia nova</name>
    <dbReference type="NCBI Taxonomy" id="37330"/>
    <lineage>
        <taxon>Bacteria</taxon>
        <taxon>Bacillati</taxon>
        <taxon>Actinomycetota</taxon>
        <taxon>Actinomycetes</taxon>
        <taxon>Mycobacteriales</taxon>
        <taxon>Nocardiaceae</taxon>
        <taxon>Nocardia</taxon>
    </lineage>
</organism>
<dbReference type="OrthoDB" id="2604865at2"/>
<evidence type="ECO:0000313" key="1">
    <source>
        <dbReference type="EMBL" id="PPJ40046.1"/>
    </source>
</evidence>
<name>A0A2S6AXS0_9NOCA</name>
<protein>
    <recommendedName>
        <fullName evidence="3">DUF1905 domain-containing protein</fullName>
    </recommendedName>
</protein>